<comment type="caution">
    <text evidence="1">The sequence shown here is derived from an EMBL/GenBank/DDBJ whole genome shotgun (WGS) entry which is preliminary data.</text>
</comment>
<gene>
    <name evidence="1" type="ORF">JG688_00013569</name>
</gene>
<sequence>MFDKQVWGAAACTARKSSQSVFFVDDAVISVEESDEDRICTNVAERPQQENI</sequence>
<dbReference type="Proteomes" id="UP000709295">
    <property type="component" value="Unassembled WGS sequence"/>
</dbReference>
<dbReference type="AlphaFoldDB" id="A0A8J5IM11"/>
<evidence type="ECO:0000313" key="2">
    <source>
        <dbReference type="Proteomes" id="UP000709295"/>
    </source>
</evidence>
<protein>
    <submittedName>
        <fullName evidence="1">Uncharacterized protein</fullName>
    </submittedName>
</protein>
<evidence type="ECO:0000313" key="1">
    <source>
        <dbReference type="EMBL" id="KAG6951841.1"/>
    </source>
</evidence>
<accession>A0A8J5IM11</accession>
<proteinExistence type="predicted"/>
<organism evidence="1 2">
    <name type="scientific">Phytophthora aleatoria</name>
    <dbReference type="NCBI Taxonomy" id="2496075"/>
    <lineage>
        <taxon>Eukaryota</taxon>
        <taxon>Sar</taxon>
        <taxon>Stramenopiles</taxon>
        <taxon>Oomycota</taxon>
        <taxon>Peronosporomycetes</taxon>
        <taxon>Peronosporales</taxon>
        <taxon>Peronosporaceae</taxon>
        <taxon>Phytophthora</taxon>
    </lineage>
</organism>
<reference evidence="1" key="1">
    <citation type="submission" date="2021-01" db="EMBL/GenBank/DDBJ databases">
        <title>Phytophthora aleatoria, a newly-described species from Pinus radiata is distinct from Phytophthora cactorum isolates based on comparative genomics.</title>
        <authorList>
            <person name="Mcdougal R."/>
            <person name="Panda P."/>
            <person name="Williams N."/>
            <person name="Studholme D.J."/>
        </authorList>
    </citation>
    <scope>NUCLEOTIDE SEQUENCE</scope>
    <source>
        <strain evidence="1">NZFS 4037</strain>
    </source>
</reference>
<name>A0A8J5IM11_9STRA</name>
<keyword evidence="2" id="KW-1185">Reference proteome</keyword>
<dbReference type="EMBL" id="JAENGY010001166">
    <property type="protein sequence ID" value="KAG6951841.1"/>
    <property type="molecule type" value="Genomic_DNA"/>
</dbReference>